<comment type="caution">
    <text evidence="1">The sequence shown here is derived from an EMBL/GenBank/DDBJ whole genome shotgun (WGS) entry which is preliminary data.</text>
</comment>
<evidence type="ECO:0000313" key="1">
    <source>
        <dbReference type="EMBL" id="OBQ46262.1"/>
    </source>
</evidence>
<dbReference type="AlphaFoldDB" id="A0A1B7XAA0"/>
<name>A0A1B7XAA0_9BACT</name>
<reference evidence="1 2" key="1">
    <citation type="submission" date="2015-01" db="EMBL/GenBank/DDBJ databases">
        <title>Desulfovibrio sp. JC271 draft genome sequence.</title>
        <authorList>
            <person name="Shivani Y."/>
            <person name="Subhash Y."/>
            <person name="Sasikala C."/>
            <person name="Ramana C.V."/>
        </authorList>
    </citation>
    <scope>NUCLEOTIDE SEQUENCE [LARGE SCALE GENOMIC DNA]</scope>
    <source>
        <strain evidence="1 2">JC271</strain>
    </source>
</reference>
<dbReference type="Proteomes" id="UP000091979">
    <property type="component" value="Unassembled WGS sequence"/>
</dbReference>
<sequence>MFFPILHNTTGAAGQRYFFRIQQVDKLNVPRWGARKAIGLKTNETGDNSPVSPIGSLYVARRVSFQPLAWA</sequence>
<dbReference type="EMBL" id="JXMS01000027">
    <property type="protein sequence ID" value="OBQ46262.1"/>
    <property type="molecule type" value="Genomic_DNA"/>
</dbReference>
<keyword evidence="2" id="KW-1185">Reference proteome</keyword>
<dbReference type="PATRIC" id="fig|1560234.3.peg.1767"/>
<protein>
    <submittedName>
        <fullName evidence="1">Uncharacterized protein</fullName>
    </submittedName>
</protein>
<accession>A0A1B7XAA0</accession>
<evidence type="ECO:0000313" key="2">
    <source>
        <dbReference type="Proteomes" id="UP000091979"/>
    </source>
</evidence>
<organism evidence="1 2">
    <name type="scientific">Halodesulfovibrio spirochaetisodalis</name>
    <dbReference type="NCBI Taxonomy" id="1560234"/>
    <lineage>
        <taxon>Bacteria</taxon>
        <taxon>Pseudomonadati</taxon>
        <taxon>Thermodesulfobacteriota</taxon>
        <taxon>Desulfovibrionia</taxon>
        <taxon>Desulfovibrionales</taxon>
        <taxon>Desulfovibrionaceae</taxon>
        <taxon>Halodesulfovibrio</taxon>
    </lineage>
</organism>
<proteinExistence type="predicted"/>
<gene>
    <name evidence="1" type="ORF">SP90_13270</name>
</gene>